<gene>
    <name evidence="1" type="ORF">GCM10007160_04690</name>
</gene>
<dbReference type="Proteomes" id="UP000653056">
    <property type="component" value="Unassembled WGS sequence"/>
</dbReference>
<reference evidence="2" key="1">
    <citation type="journal article" date="2019" name="Int. J. Syst. Evol. Microbiol.">
        <title>The Global Catalogue of Microorganisms (GCM) 10K type strain sequencing project: providing services to taxonomists for standard genome sequencing and annotation.</title>
        <authorList>
            <consortium name="The Broad Institute Genomics Platform"/>
            <consortium name="The Broad Institute Genome Sequencing Center for Infectious Disease"/>
            <person name="Wu L."/>
            <person name="Ma J."/>
        </authorList>
    </citation>
    <scope>NUCLEOTIDE SEQUENCE [LARGE SCALE GENOMIC DNA]</scope>
    <source>
        <strain evidence="2">KCTC 22228</strain>
    </source>
</reference>
<organism evidence="1 2">
    <name type="scientific">Litchfieldella qijiaojingensis</name>
    <dbReference type="NCBI Taxonomy" id="980347"/>
    <lineage>
        <taxon>Bacteria</taxon>
        <taxon>Pseudomonadati</taxon>
        <taxon>Pseudomonadota</taxon>
        <taxon>Gammaproteobacteria</taxon>
        <taxon>Oceanospirillales</taxon>
        <taxon>Halomonadaceae</taxon>
        <taxon>Litchfieldella</taxon>
    </lineage>
</organism>
<proteinExistence type="predicted"/>
<dbReference type="SUPFAM" id="SSF53795">
    <property type="entry name" value="PEP carboxykinase-like"/>
    <property type="match status" value="1"/>
</dbReference>
<protein>
    <recommendedName>
        <fullName evidence="3">Serine kinase</fullName>
    </recommendedName>
</protein>
<evidence type="ECO:0000313" key="2">
    <source>
        <dbReference type="Proteomes" id="UP000653056"/>
    </source>
</evidence>
<dbReference type="Gene3D" id="3.40.50.300">
    <property type="entry name" value="P-loop containing nucleotide triphosphate hydrolases"/>
    <property type="match status" value="1"/>
</dbReference>
<name>A0ABQ2YCY3_9GAMM</name>
<dbReference type="EMBL" id="BMXS01000001">
    <property type="protein sequence ID" value="GGX80251.1"/>
    <property type="molecule type" value="Genomic_DNA"/>
</dbReference>
<dbReference type="InterPro" id="IPR027417">
    <property type="entry name" value="P-loop_NTPase"/>
</dbReference>
<evidence type="ECO:0000313" key="1">
    <source>
        <dbReference type="EMBL" id="GGX80251.1"/>
    </source>
</evidence>
<sequence length="349" mass="37745">MVSVKPHRYRVFGLCLETDYRFRTPMTAAPPEDDTQLLFTCLLVLHSRRLSAAECLYLSPSKNLYGESAVQIYATQSCFIMRFPRVADFVLNPGEITCELFDPECDYLVEVCLLGHVLAYYLELIGVAAMHAGAVAVGERAVLFVANRTGGKSTLVASMVAAGCPLLADDIAALEVQNDVVVCRHGFPQLKLTPEQAIRFAGHSDGFPLVHPAFSKLNVPAEKVGAVSTVSLPLTCVYLLQRSDRSAEIQITPVSAGEALIQLIRHAFLAEALGGHGSWSGFAGDEIGDNGVNGGGLSASRFYHLAEIAQGVSVKRLRYPSGYDQLPQVHAAIFADLDESGRVGYQHYA</sequence>
<evidence type="ECO:0008006" key="3">
    <source>
        <dbReference type="Google" id="ProtNLM"/>
    </source>
</evidence>
<comment type="caution">
    <text evidence="1">The sequence shown here is derived from an EMBL/GenBank/DDBJ whole genome shotgun (WGS) entry which is preliminary data.</text>
</comment>
<keyword evidence="2" id="KW-1185">Reference proteome</keyword>
<accession>A0ABQ2YCY3</accession>
<dbReference type="RefSeq" id="WP_189465782.1">
    <property type="nucleotide sequence ID" value="NZ_BMXS01000001.1"/>
</dbReference>